<comment type="caution">
    <text evidence="1">The sequence shown here is derived from an EMBL/GenBank/DDBJ whole genome shotgun (WGS) entry which is preliminary data.</text>
</comment>
<name>E6Q313_9ZZZZ</name>
<dbReference type="EMBL" id="CABO01000019">
    <property type="protein sequence ID" value="CBI01573.1"/>
    <property type="molecule type" value="Genomic_DNA"/>
</dbReference>
<organism evidence="1">
    <name type="scientific">mine drainage metagenome</name>
    <dbReference type="NCBI Taxonomy" id="410659"/>
    <lineage>
        <taxon>unclassified sequences</taxon>
        <taxon>metagenomes</taxon>
        <taxon>ecological metagenomes</taxon>
    </lineage>
</organism>
<proteinExistence type="predicted"/>
<sequence>MQHDFSREACCDRHPWAARDLCDFQAAFLARADVQLPEPRSFAITVNHAVPRPSNRLNQPEV</sequence>
<gene>
    <name evidence="1" type="ORF">CARN4_1894</name>
</gene>
<reference evidence="1" key="1">
    <citation type="submission" date="2009-10" db="EMBL/GenBank/DDBJ databases">
        <title>Diversity of trophic interactions inside an arsenic-rich microbial ecosystem.</title>
        <authorList>
            <person name="Bertin P.N."/>
            <person name="Heinrich-Salmeron A."/>
            <person name="Pelletier E."/>
            <person name="Goulhen-Chollet F."/>
            <person name="Arsene-Ploetze F."/>
            <person name="Gallien S."/>
            <person name="Calteau A."/>
            <person name="Vallenet D."/>
            <person name="Casiot C."/>
            <person name="Chane-Woon-Ming B."/>
            <person name="Giloteaux L."/>
            <person name="Barakat M."/>
            <person name="Bonnefoy V."/>
            <person name="Bruneel O."/>
            <person name="Chandler M."/>
            <person name="Cleiss J."/>
            <person name="Duran R."/>
            <person name="Elbaz-Poulichet F."/>
            <person name="Fonknechten N."/>
            <person name="Lauga B."/>
            <person name="Mornico D."/>
            <person name="Ortet P."/>
            <person name="Schaeffer C."/>
            <person name="Siguier P."/>
            <person name="Alexander Thil Smith A."/>
            <person name="Van Dorsselaer A."/>
            <person name="Weissenbach J."/>
            <person name="Medigue C."/>
            <person name="Le Paslier D."/>
        </authorList>
    </citation>
    <scope>NUCLEOTIDE SEQUENCE</scope>
</reference>
<accession>E6Q313</accession>
<evidence type="ECO:0000313" key="1">
    <source>
        <dbReference type="EMBL" id="CBI01573.1"/>
    </source>
</evidence>
<dbReference type="AlphaFoldDB" id="E6Q313"/>
<protein>
    <submittedName>
        <fullName evidence="1">Uncharacterized protein</fullName>
    </submittedName>
</protein>